<keyword evidence="3" id="KW-0170">Cobalt</keyword>
<dbReference type="GO" id="GO:0031419">
    <property type="term" value="F:cobalamin binding"/>
    <property type="evidence" value="ECO:0007669"/>
    <property type="project" value="UniProtKB-KW"/>
</dbReference>
<reference evidence="4 5" key="2">
    <citation type="journal article" date="2015" name="Stand. Genomic Sci.">
        <title>Draft genome sequence of marine-derived Streptomyces sp. TP-A0598, a producer of anti-MRSA antibiotic lydicamycins.</title>
        <authorList>
            <person name="Komaki H."/>
            <person name="Ichikawa N."/>
            <person name="Hosoyama A."/>
            <person name="Fujita N."/>
            <person name="Igarashi Y."/>
        </authorList>
    </citation>
    <scope>NUCLEOTIDE SEQUENCE [LARGE SCALE GENOMIC DNA]</scope>
    <source>
        <strain evidence="4 5">NBRC 110027</strain>
    </source>
</reference>
<reference evidence="5" key="1">
    <citation type="submission" date="2014-09" db="EMBL/GenBank/DDBJ databases">
        <title>Whole genome shotgun sequence of Streptomyces sp. NBRC 110027.</title>
        <authorList>
            <person name="Komaki H."/>
            <person name="Ichikawa N."/>
            <person name="Katano-Makiyama Y."/>
            <person name="Hosoyama A."/>
            <person name="Hashimoto M."/>
            <person name="Uohara A."/>
            <person name="Kitahashi Y."/>
            <person name="Ohji S."/>
            <person name="Kimura A."/>
            <person name="Yamazoe A."/>
            <person name="Igarashi Y."/>
            <person name="Fujita N."/>
        </authorList>
    </citation>
    <scope>NUCLEOTIDE SEQUENCE [LARGE SCALE GENOMIC DNA]</scope>
    <source>
        <strain evidence="5">NBRC 110027</strain>
    </source>
</reference>
<dbReference type="Gene3D" id="3.90.970.10">
    <property type="match status" value="1"/>
</dbReference>
<dbReference type="Pfam" id="PF06368">
    <property type="entry name" value="Met_asp_mut_E"/>
    <property type="match status" value="1"/>
</dbReference>
<dbReference type="GO" id="GO:0050097">
    <property type="term" value="F:methylaspartate mutase activity"/>
    <property type="evidence" value="ECO:0007669"/>
    <property type="project" value="InterPro"/>
</dbReference>
<sequence length="461" mass="49024">MNRDMHRFTDAPTGPGPAFPSVAETVHFARTRGTPTVRDVLARSVQNAVVAIQPRCGVGGHAEMRQLLRALDTGARPDVLTLTIDSHTRLNRFAHAARLAGTDPSALNGYPLVAHGWQRGRELVESVSAPVEIRHGSPDPRLLFDVAVAAGATSFEGGGISYNLPYCKDVPLAHSLACWREVDAMTGDLRRAGLTLDRELFGTLTGVLTPPSISLAIGVIEAALAAAEGVGCLSLSYPQGGHLAQDVAALRAIPVLAARYLPADVEVYPVLHEFMGVFPGQRAHAEQLIFYGALTARLGGAAKLVTKTYQEALGVPDAQANIDGMRLAAVANSPLLDFVTVDTERVEEELDWLLAEVDDLVAPVLGAADPARAVTAAFADGTLDIPFSASRYARGDVLPCRDASGAIRYAVAGALPLSPAAVDRHRSGLGLADGPHSMRTLVDRVTRDIHHFLHLFREIEP</sequence>
<gene>
    <name evidence="4" type="ORF">TPA0598_06_03420</name>
</gene>
<dbReference type="Gene3D" id="3.20.20.240">
    <property type="entry name" value="Methylmalonyl-CoA mutase"/>
    <property type="match status" value="1"/>
</dbReference>
<keyword evidence="1" id="KW-0846">Cobalamin</keyword>
<dbReference type="EMBL" id="BBNO01000006">
    <property type="protein sequence ID" value="GAO10177.1"/>
    <property type="molecule type" value="Genomic_DNA"/>
</dbReference>
<evidence type="ECO:0000313" key="5">
    <source>
        <dbReference type="Proteomes" id="UP000048965"/>
    </source>
</evidence>
<evidence type="ECO:0000256" key="3">
    <source>
        <dbReference type="ARBA" id="ARBA00023285"/>
    </source>
</evidence>
<dbReference type="InterPro" id="IPR014714">
    <property type="entry name" value="Glu_mut_E_C_dom_sf"/>
</dbReference>
<dbReference type="GO" id="GO:0019670">
    <property type="term" value="P:anaerobic L-glutamate catabolic process"/>
    <property type="evidence" value="ECO:0007669"/>
    <property type="project" value="InterPro"/>
</dbReference>
<dbReference type="SUPFAM" id="SSF51703">
    <property type="entry name" value="Cobalamin (vitamin B12)-dependent enzymes"/>
    <property type="match status" value="1"/>
</dbReference>
<organism evidence="4 5">
    <name type="scientific">Streptomyces lydicamycinicus</name>
    <dbReference type="NCBI Taxonomy" id="1546107"/>
    <lineage>
        <taxon>Bacteria</taxon>
        <taxon>Bacillati</taxon>
        <taxon>Actinomycetota</taxon>
        <taxon>Actinomycetes</taxon>
        <taxon>Kitasatosporales</taxon>
        <taxon>Streptomycetaceae</taxon>
        <taxon>Streptomyces</taxon>
    </lineage>
</organism>
<dbReference type="InterPro" id="IPR016176">
    <property type="entry name" value="Cbl-dep_enz_cat"/>
</dbReference>
<name>A0A0P4R9S1_9ACTN</name>
<accession>A0A0P4R9S1</accession>
<evidence type="ECO:0000256" key="2">
    <source>
        <dbReference type="ARBA" id="ARBA00023235"/>
    </source>
</evidence>
<dbReference type="PIRSF" id="PIRSF001495">
    <property type="entry name" value="Met_asp_mut_epsi"/>
    <property type="match status" value="1"/>
</dbReference>
<keyword evidence="2" id="KW-0413">Isomerase</keyword>
<dbReference type="AlphaFoldDB" id="A0A0P4R9S1"/>
<evidence type="ECO:0000256" key="1">
    <source>
        <dbReference type="ARBA" id="ARBA00022628"/>
    </source>
</evidence>
<evidence type="ECO:0000313" key="4">
    <source>
        <dbReference type="EMBL" id="GAO10177.1"/>
    </source>
</evidence>
<keyword evidence="5" id="KW-1185">Reference proteome</keyword>
<proteinExistence type="predicted"/>
<protein>
    <submittedName>
        <fullName evidence="4">Putative methylaspartate mutase E subunit</fullName>
    </submittedName>
</protein>
<dbReference type="InterPro" id="IPR006396">
    <property type="entry name" value="Glu_mut_E"/>
</dbReference>
<dbReference type="Proteomes" id="UP000048965">
    <property type="component" value="Unassembled WGS sequence"/>
</dbReference>
<comment type="caution">
    <text evidence="4">The sequence shown here is derived from an EMBL/GenBank/DDBJ whole genome shotgun (WGS) entry which is preliminary data.</text>
</comment>